<evidence type="ECO:0000313" key="3">
    <source>
        <dbReference type="EMBL" id="KHJ98181.1"/>
    </source>
</evidence>
<accession>A0A0B1TQ28</accession>
<feature type="compositionally biased region" description="Polar residues" evidence="2">
    <location>
        <begin position="85"/>
        <end position="109"/>
    </location>
</feature>
<evidence type="ECO:0000256" key="2">
    <source>
        <dbReference type="SAM" id="MobiDB-lite"/>
    </source>
</evidence>
<protein>
    <recommendedName>
        <fullName evidence="5">BZIP domain-containing protein</fullName>
    </recommendedName>
</protein>
<proteinExistence type="predicted"/>
<keyword evidence="4" id="KW-1185">Reference proteome</keyword>
<organism evidence="3 4">
    <name type="scientific">Oesophagostomum dentatum</name>
    <name type="common">Nodular worm</name>
    <dbReference type="NCBI Taxonomy" id="61180"/>
    <lineage>
        <taxon>Eukaryota</taxon>
        <taxon>Metazoa</taxon>
        <taxon>Ecdysozoa</taxon>
        <taxon>Nematoda</taxon>
        <taxon>Chromadorea</taxon>
        <taxon>Rhabditida</taxon>
        <taxon>Rhabditina</taxon>
        <taxon>Rhabditomorpha</taxon>
        <taxon>Strongyloidea</taxon>
        <taxon>Strongylidae</taxon>
        <taxon>Oesophagostomum</taxon>
    </lineage>
</organism>
<feature type="region of interest" description="Disordered" evidence="2">
    <location>
        <begin position="69"/>
        <end position="157"/>
    </location>
</feature>
<gene>
    <name evidence="3" type="ORF">OESDEN_01838</name>
</gene>
<evidence type="ECO:0008006" key="5">
    <source>
        <dbReference type="Google" id="ProtNLM"/>
    </source>
</evidence>
<name>A0A0B1TQ28_OESDE</name>
<sequence>MKSQDVAPLSLLPSTFPTNSFTDSYASLAYPALPAQQLMPPFNLLLNPMLFSSLLPAFSEQLQPGLSLHISQSPHSSQQSAGSLPNLSQLFESNPECYSQSSENSQATESSPSSPRISPPVRVSSAESCSTTSRIRRGRPQQDISDDDDPSSQKRRHRRLYARQYRAQMRQKVDEVKVLSARLEEMQRLVEKLEAALDSERREHQHKTILLNSMIQSKLLP</sequence>
<dbReference type="EMBL" id="KN549347">
    <property type="protein sequence ID" value="KHJ98181.1"/>
    <property type="molecule type" value="Genomic_DNA"/>
</dbReference>
<evidence type="ECO:0000313" key="4">
    <source>
        <dbReference type="Proteomes" id="UP000053660"/>
    </source>
</evidence>
<reference evidence="3 4" key="1">
    <citation type="submission" date="2014-03" db="EMBL/GenBank/DDBJ databases">
        <title>Draft genome of the hookworm Oesophagostomum dentatum.</title>
        <authorList>
            <person name="Mitreva M."/>
        </authorList>
    </citation>
    <scope>NUCLEOTIDE SEQUENCE [LARGE SCALE GENOMIC DNA]</scope>
    <source>
        <strain evidence="3 4">OD-Hann</strain>
    </source>
</reference>
<feature type="compositionally biased region" description="Low complexity" evidence="2">
    <location>
        <begin position="110"/>
        <end position="125"/>
    </location>
</feature>
<dbReference type="AlphaFoldDB" id="A0A0B1TQ28"/>
<feature type="coiled-coil region" evidence="1">
    <location>
        <begin position="166"/>
        <end position="203"/>
    </location>
</feature>
<feature type="compositionally biased region" description="Low complexity" evidence="2">
    <location>
        <begin position="69"/>
        <end position="84"/>
    </location>
</feature>
<dbReference type="OrthoDB" id="5867280at2759"/>
<keyword evidence="1" id="KW-0175">Coiled coil</keyword>
<evidence type="ECO:0000256" key="1">
    <source>
        <dbReference type="SAM" id="Coils"/>
    </source>
</evidence>
<dbReference type="Proteomes" id="UP000053660">
    <property type="component" value="Unassembled WGS sequence"/>
</dbReference>